<gene>
    <name evidence="4" type="ORF">FRUB_08243</name>
</gene>
<evidence type="ECO:0000256" key="1">
    <source>
        <dbReference type="SAM" id="MobiDB-lite"/>
    </source>
</evidence>
<dbReference type="InterPro" id="IPR004291">
    <property type="entry name" value="Transposase_IS66_central"/>
</dbReference>
<sequence>MAAAVSSPSAVELDPGFLRAFRTSTLTEAQAHEFLDRNPIETCFLLRQLSAAIAAKTAPHAPPSSVPPFEKPPPKKRRGKSGAKVGHKGHSRPTPGRIDRHVEHQLPHCPDCGGELVRTGRTRTRIIEDIPADLKAEATEHTIHRDWCPCCRTQVEPRVPDALPACTLGNHAVTLSAFLHYGIGTTTRQVVDVFNAHLQLKITDGGLTQMWHRLAQTLKPWYEQIWDDCLGSAVLNGDETGWHLNGALVWLWCFYTDRSTFYAIDASRGHAVRNRFFVDDFHGTLVTDFWRADDVVDARMNQKCWAHLLRELKAVDERPNGPRDDWVEFAKKLRRIDTDAVRLAAAGDTMPASERDAKVCRLHARMTDLACGTWTHPDARRLAKRLIQDGADLLTFAEIPGVPATNNRAEREIRPAVLMRKASYGNGSSQGAETWAILMSIYRTLKTRGLDPLAETRKALETLTKTGTLSKLPDKPTSPG</sequence>
<dbReference type="NCBIfam" id="NF033517">
    <property type="entry name" value="transpos_IS66"/>
    <property type="match status" value="1"/>
</dbReference>
<evidence type="ECO:0000259" key="2">
    <source>
        <dbReference type="Pfam" id="PF03050"/>
    </source>
</evidence>
<keyword evidence="5" id="KW-1185">Reference proteome</keyword>
<dbReference type="InterPro" id="IPR052344">
    <property type="entry name" value="Transposase-related"/>
</dbReference>
<feature type="domain" description="Transposase IS66 zinc-finger binding" evidence="3">
    <location>
        <begin position="108"/>
        <end position="151"/>
    </location>
</feature>
<proteinExistence type="predicted"/>
<feature type="compositionally biased region" description="Pro residues" evidence="1">
    <location>
        <begin position="60"/>
        <end position="71"/>
    </location>
</feature>
<accession>A0A225D254</accession>
<dbReference type="PANTHER" id="PTHR33678">
    <property type="entry name" value="BLL1576 PROTEIN"/>
    <property type="match status" value="1"/>
</dbReference>
<comment type="caution">
    <text evidence="4">The sequence shown here is derived from an EMBL/GenBank/DDBJ whole genome shotgun (WGS) entry which is preliminary data.</text>
</comment>
<dbReference type="InterPro" id="IPR024474">
    <property type="entry name" value="Znf_dom_IS66"/>
</dbReference>
<dbReference type="Pfam" id="PF13005">
    <property type="entry name" value="zf-IS66"/>
    <property type="match status" value="1"/>
</dbReference>
<reference evidence="5" key="1">
    <citation type="submission" date="2017-06" db="EMBL/GenBank/DDBJ databases">
        <title>Genome analysis of Fimbriiglobus ruber SP5, the first member of the order Planctomycetales with confirmed chitinolytic capability.</title>
        <authorList>
            <person name="Ravin N.V."/>
            <person name="Rakitin A.L."/>
            <person name="Ivanova A.A."/>
            <person name="Beletsky A.V."/>
            <person name="Kulichevskaya I.S."/>
            <person name="Mardanov A.V."/>
            <person name="Dedysh S.N."/>
        </authorList>
    </citation>
    <scope>NUCLEOTIDE SEQUENCE [LARGE SCALE GENOMIC DNA]</scope>
    <source>
        <strain evidence="5">SP5</strain>
    </source>
</reference>
<dbReference type="PANTHER" id="PTHR33678:SF2">
    <property type="match status" value="1"/>
</dbReference>
<feature type="domain" description="Transposase IS66 central" evidence="2">
    <location>
        <begin position="174"/>
        <end position="433"/>
    </location>
</feature>
<organism evidence="4 5">
    <name type="scientific">Fimbriiglobus ruber</name>
    <dbReference type="NCBI Taxonomy" id="1908690"/>
    <lineage>
        <taxon>Bacteria</taxon>
        <taxon>Pseudomonadati</taxon>
        <taxon>Planctomycetota</taxon>
        <taxon>Planctomycetia</taxon>
        <taxon>Gemmatales</taxon>
        <taxon>Gemmataceae</taxon>
        <taxon>Fimbriiglobus</taxon>
    </lineage>
</organism>
<dbReference type="OrthoDB" id="8241751at2"/>
<name>A0A225D254_9BACT</name>
<dbReference type="EMBL" id="NIDE01000017">
    <property type="protein sequence ID" value="OWK35680.1"/>
    <property type="molecule type" value="Genomic_DNA"/>
</dbReference>
<evidence type="ECO:0000313" key="5">
    <source>
        <dbReference type="Proteomes" id="UP000214646"/>
    </source>
</evidence>
<dbReference type="AlphaFoldDB" id="A0A225D254"/>
<dbReference type="Pfam" id="PF03050">
    <property type="entry name" value="DDE_Tnp_IS66"/>
    <property type="match status" value="1"/>
</dbReference>
<dbReference type="RefSeq" id="WP_088258841.1">
    <property type="nucleotide sequence ID" value="NZ_NIDE01000017.1"/>
</dbReference>
<protein>
    <submittedName>
        <fullName evidence="4">Mobile element protein</fullName>
    </submittedName>
</protein>
<evidence type="ECO:0000259" key="3">
    <source>
        <dbReference type="Pfam" id="PF13005"/>
    </source>
</evidence>
<feature type="region of interest" description="Disordered" evidence="1">
    <location>
        <begin position="56"/>
        <end position="98"/>
    </location>
</feature>
<dbReference type="Proteomes" id="UP000214646">
    <property type="component" value="Unassembled WGS sequence"/>
</dbReference>
<evidence type="ECO:0000313" key="4">
    <source>
        <dbReference type="EMBL" id="OWK35680.1"/>
    </source>
</evidence>
<feature type="compositionally biased region" description="Basic residues" evidence="1">
    <location>
        <begin position="74"/>
        <end position="91"/>
    </location>
</feature>